<proteinExistence type="predicted"/>
<name>A0A2P2NRA5_RHIMU</name>
<protein>
    <submittedName>
        <fullName evidence="1">Uncharacterized protein</fullName>
    </submittedName>
</protein>
<organism evidence="1">
    <name type="scientific">Rhizophora mucronata</name>
    <name type="common">Asiatic mangrove</name>
    <dbReference type="NCBI Taxonomy" id="61149"/>
    <lineage>
        <taxon>Eukaryota</taxon>
        <taxon>Viridiplantae</taxon>
        <taxon>Streptophyta</taxon>
        <taxon>Embryophyta</taxon>
        <taxon>Tracheophyta</taxon>
        <taxon>Spermatophyta</taxon>
        <taxon>Magnoliopsida</taxon>
        <taxon>eudicotyledons</taxon>
        <taxon>Gunneridae</taxon>
        <taxon>Pentapetalae</taxon>
        <taxon>rosids</taxon>
        <taxon>fabids</taxon>
        <taxon>Malpighiales</taxon>
        <taxon>Rhizophoraceae</taxon>
        <taxon>Rhizophora</taxon>
    </lineage>
</organism>
<accession>A0A2P2NRA5</accession>
<reference evidence="1" key="1">
    <citation type="submission" date="2018-02" db="EMBL/GenBank/DDBJ databases">
        <title>Rhizophora mucronata_Transcriptome.</title>
        <authorList>
            <person name="Meera S.P."/>
            <person name="Sreeshan A."/>
            <person name="Augustine A."/>
        </authorList>
    </citation>
    <scope>NUCLEOTIDE SEQUENCE</scope>
    <source>
        <tissue evidence="1">Leaf</tissue>
    </source>
</reference>
<dbReference type="EMBL" id="GGEC01064437">
    <property type="protein sequence ID" value="MBX44921.1"/>
    <property type="molecule type" value="Transcribed_RNA"/>
</dbReference>
<sequence>MPSHIFDYVLFFTVNATAIEPLLIISDS</sequence>
<evidence type="ECO:0000313" key="1">
    <source>
        <dbReference type="EMBL" id="MBX44921.1"/>
    </source>
</evidence>
<dbReference type="AlphaFoldDB" id="A0A2P2NRA5"/>